<name>A0AA38HNI2_9CUCU</name>
<dbReference type="Pfam" id="PF13927">
    <property type="entry name" value="Ig_3"/>
    <property type="match status" value="2"/>
</dbReference>
<dbReference type="InterPro" id="IPR003599">
    <property type="entry name" value="Ig_sub"/>
</dbReference>
<dbReference type="SMART" id="SM00408">
    <property type="entry name" value="IGc2"/>
    <property type="match status" value="3"/>
</dbReference>
<evidence type="ECO:0000256" key="2">
    <source>
        <dbReference type="ARBA" id="ARBA00023136"/>
    </source>
</evidence>
<dbReference type="InterPro" id="IPR013783">
    <property type="entry name" value="Ig-like_fold"/>
</dbReference>
<dbReference type="Proteomes" id="UP001168821">
    <property type="component" value="Unassembled WGS sequence"/>
</dbReference>
<dbReference type="Pfam" id="PF13895">
    <property type="entry name" value="Ig_2"/>
    <property type="match status" value="1"/>
</dbReference>
<dbReference type="PROSITE" id="PS50835">
    <property type="entry name" value="IG_LIKE"/>
    <property type="match status" value="3"/>
</dbReference>
<protein>
    <recommendedName>
        <fullName evidence="6">Ig-like domain-containing protein</fullName>
    </recommendedName>
</protein>
<comment type="subcellular location">
    <subcellularLocation>
        <location evidence="1">Membrane</location>
        <topology evidence="1">Single-pass type I membrane protein</topology>
    </subcellularLocation>
</comment>
<evidence type="ECO:0000256" key="4">
    <source>
        <dbReference type="ARBA" id="ARBA00023180"/>
    </source>
</evidence>
<proteinExistence type="predicted"/>
<evidence type="ECO:0000313" key="8">
    <source>
        <dbReference type="Proteomes" id="UP001168821"/>
    </source>
</evidence>
<dbReference type="GO" id="GO:0005911">
    <property type="term" value="C:cell-cell junction"/>
    <property type="evidence" value="ECO:0007669"/>
    <property type="project" value="TreeGrafter"/>
</dbReference>
<dbReference type="PANTHER" id="PTHR11640">
    <property type="entry name" value="NEPHRIN"/>
    <property type="match status" value="1"/>
</dbReference>
<evidence type="ECO:0000256" key="1">
    <source>
        <dbReference type="ARBA" id="ARBA00004479"/>
    </source>
</evidence>
<organism evidence="7 8">
    <name type="scientific">Zophobas morio</name>
    <dbReference type="NCBI Taxonomy" id="2755281"/>
    <lineage>
        <taxon>Eukaryota</taxon>
        <taxon>Metazoa</taxon>
        <taxon>Ecdysozoa</taxon>
        <taxon>Arthropoda</taxon>
        <taxon>Hexapoda</taxon>
        <taxon>Insecta</taxon>
        <taxon>Pterygota</taxon>
        <taxon>Neoptera</taxon>
        <taxon>Endopterygota</taxon>
        <taxon>Coleoptera</taxon>
        <taxon>Polyphaga</taxon>
        <taxon>Cucujiformia</taxon>
        <taxon>Tenebrionidae</taxon>
        <taxon>Zophobas</taxon>
    </lineage>
</organism>
<keyword evidence="8" id="KW-1185">Reference proteome</keyword>
<evidence type="ECO:0000259" key="6">
    <source>
        <dbReference type="PROSITE" id="PS50835"/>
    </source>
</evidence>
<dbReference type="InterPro" id="IPR051275">
    <property type="entry name" value="Cell_adhesion_signaling"/>
</dbReference>
<dbReference type="SUPFAM" id="SSF48726">
    <property type="entry name" value="Immunoglobulin"/>
    <property type="match status" value="4"/>
</dbReference>
<dbReference type="Gene3D" id="2.60.40.10">
    <property type="entry name" value="Immunoglobulins"/>
    <property type="match status" value="4"/>
</dbReference>
<keyword evidence="5" id="KW-0393">Immunoglobulin domain</keyword>
<comment type="caution">
    <text evidence="7">The sequence shown here is derived from an EMBL/GenBank/DDBJ whole genome shotgun (WGS) entry which is preliminary data.</text>
</comment>
<evidence type="ECO:0000256" key="5">
    <source>
        <dbReference type="ARBA" id="ARBA00023319"/>
    </source>
</evidence>
<dbReference type="AlphaFoldDB" id="A0AA38HNI2"/>
<dbReference type="GO" id="GO:0050839">
    <property type="term" value="F:cell adhesion molecule binding"/>
    <property type="evidence" value="ECO:0007669"/>
    <property type="project" value="TreeGrafter"/>
</dbReference>
<dbReference type="EMBL" id="JALNTZ010000010">
    <property type="protein sequence ID" value="KAJ3640498.1"/>
    <property type="molecule type" value="Genomic_DNA"/>
</dbReference>
<dbReference type="InterPro" id="IPR003598">
    <property type="entry name" value="Ig_sub2"/>
</dbReference>
<keyword evidence="3" id="KW-1015">Disulfide bond</keyword>
<dbReference type="InterPro" id="IPR036179">
    <property type="entry name" value="Ig-like_dom_sf"/>
</dbReference>
<evidence type="ECO:0000313" key="7">
    <source>
        <dbReference type="EMBL" id="KAJ3640498.1"/>
    </source>
</evidence>
<dbReference type="SMART" id="SM00409">
    <property type="entry name" value="IG"/>
    <property type="match status" value="4"/>
</dbReference>
<dbReference type="InterPro" id="IPR007110">
    <property type="entry name" value="Ig-like_dom"/>
</dbReference>
<feature type="domain" description="Ig-like" evidence="6">
    <location>
        <begin position="21"/>
        <end position="111"/>
    </location>
</feature>
<accession>A0AA38HNI2</accession>
<feature type="domain" description="Ig-like" evidence="6">
    <location>
        <begin position="202"/>
        <end position="294"/>
    </location>
</feature>
<dbReference type="PANTHER" id="PTHR11640:SF164">
    <property type="entry name" value="MAM DOMAIN-CONTAINING GLYCOSYLPHOSPHATIDYLINOSITOL ANCHOR PROTEIN 1"/>
    <property type="match status" value="1"/>
</dbReference>
<sequence>MQLRENVVSTHTINVLYPPNPPFIHGYRYTERSYIPSGTMQKISCTSSGGNPLATLTWYKNDKKINSIIKTTDKSVTAKITIVTNVTDNKARYRCEAANSAIDIPLFEDITMIHHVPPGYVTIRKDPVELKPNEQATLTCDSGSSLYNTTKAGLHGGTVSTIELKLNITEQLNGIVYTCQATNEALRRSAHDTITLQVLYKPVFDKDNEQTVTGVEGEPLIVSLKTDGSPQNIAYTWTKDGLPIIQSSTGSGVERIFSDGPVLNITRLSRHDTGTYTCEAINSQCSSVIQINITVNYAATIVATSESVIVNPNEAAILSCTADGHPLSDDAITWKRDDFPDFDARTSVMYHKKGTSYLRITHVTRNDLGNFQCTVNNGVGNVTTKDVMLIVKHKPEIDEHPALLTFASDAGDTGKVICKSQAHGGITRYSWARSGWPIAANTTGKYYTTFRQIDALTSESVL</sequence>
<reference evidence="7" key="1">
    <citation type="journal article" date="2023" name="G3 (Bethesda)">
        <title>Whole genome assemblies of Zophobas morio and Tenebrio molitor.</title>
        <authorList>
            <person name="Kaur S."/>
            <person name="Stinson S.A."/>
            <person name="diCenzo G.C."/>
        </authorList>
    </citation>
    <scope>NUCLEOTIDE SEQUENCE</scope>
    <source>
        <strain evidence="7">QUZm001</strain>
    </source>
</reference>
<dbReference type="GO" id="GO:0098609">
    <property type="term" value="P:cell-cell adhesion"/>
    <property type="evidence" value="ECO:0007669"/>
    <property type="project" value="TreeGrafter"/>
</dbReference>
<evidence type="ECO:0000256" key="3">
    <source>
        <dbReference type="ARBA" id="ARBA00023157"/>
    </source>
</evidence>
<dbReference type="GO" id="GO:0005886">
    <property type="term" value="C:plasma membrane"/>
    <property type="evidence" value="ECO:0007669"/>
    <property type="project" value="TreeGrafter"/>
</dbReference>
<feature type="domain" description="Ig-like" evidence="6">
    <location>
        <begin position="299"/>
        <end position="388"/>
    </location>
</feature>
<gene>
    <name evidence="7" type="ORF">Zmor_003792</name>
</gene>
<keyword evidence="4" id="KW-0325">Glycoprotein</keyword>
<keyword evidence="2" id="KW-0472">Membrane</keyword>